<dbReference type="RefSeq" id="WP_302705790.1">
    <property type="nucleotide sequence ID" value="NZ_JAULSC010000002.1"/>
</dbReference>
<organism evidence="5 6">
    <name type="scientific">Nocardioides cremeus</name>
    <dbReference type="NCBI Taxonomy" id="3058044"/>
    <lineage>
        <taxon>Bacteria</taxon>
        <taxon>Bacillati</taxon>
        <taxon>Actinomycetota</taxon>
        <taxon>Actinomycetes</taxon>
        <taxon>Propionibacteriales</taxon>
        <taxon>Nocardioidaceae</taxon>
        <taxon>Nocardioides</taxon>
    </lineage>
</organism>
<gene>
    <name evidence="5" type="primary">ssb</name>
    <name evidence="5" type="ORF">QWJ41_03550</name>
</gene>
<evidence type="ECO:0000313" key="5">
    <source>
        <dbReference type="EMBL" id="MDO3394781.1"/>
    </source>
</evidence>
<dbReference type="GO" id="GO:0003677">
    <property type="term" value="F:DNA binding"/>
    <property type="evidence" value="ECO:0007669"/>
    <property type="project" value="UniProtKB-KW"/>
</dbReference>
<evidence type="ECO:0000313" key="6">
    <source>
        <dbReference type="Proteomes" id="UP001168363"/>
    </source>
</evidence>
<dbReference type="Gene3D" id="2.40.50.140">
    <property type="entry name" value="Nucleic acid-binding proteins"/>
    <property type="match status" value="1"/>
</dbReference>
<dbReference type="Proteomes" id="UP001168363">
    <property type="component" value="Unassembled WGS sequence"/>
</dbReference>
<dbReference type="SUPFAM" id="SSF50249">
    <property type="entry name" value="Nucleic acid-binding proteins"/>
    <property type="match status" value="1"/>
</dbReference>
<dbReference type="InterPro" id="IPR012340">
    <property type="entry name" value="NA-bd_OB-fold"/>
</dbReference>
<feature type="region of interest" description="Disordered" evidence="4">
    <location>
        <begin position="133"/>
        <end position="164"/>
    </location>
</feature>
<dbReference type="EMBL" id="JAULSC010000002">
    <property type="protein sequence ID" value="MDO3394781.1"/>
    <property type="molecule type" value="Genomic_DNA"/>
</dbReference>
<protein>
    <recommendedName>
        <fullName evidence="3">Single-stranded DNA-binding protein</fullName>
    </recommendedName>
</protein>
<dbReference type="InterPro" id="IPR011344">
    <property type="entry name" value="ssDNA-bd"/>
</dbReference>
<dbReference type="CDD" id="cd04496">
    <property type="entry name" value="SSB_OBF"/>
    <property type="match status" value="1"/>
</dbReference>
<comment type="caution">
    <text evidence="5">The sequence shown here is derived from an EMBL/GenBank/DDBJ whole genome shotgun (WGS) entry which is preliminary data.</text>
</comment>
<proteinExistence type="predicted"/>
<dbReference type="InterPro" id="IPR000424">
    <property type="entry name" value="Primosome_PriB/ssb"/>
</dbReference>
<reference evidence="5" key="1">
    <citation type="submission" date="2023-06" db="EMBL/GenBank/DDBJ databases">
        <title>Genome sequence of Nocardioides sp. SOB44.</title>
        <authorList>
            <person name="Zhang G."/>
        </authorList>
    </citation>
    <scope>NUCLEOTIDE SEQUENCE</scope>
    <source>
        <strain evidence="5">SOB44</strain>
    </source>
</reference>
<accession>A0ABT8TLT3</accession>
<dbReference type="PROSITE" id="PS50935">
    <property type="entry name" value="SSB"/>
    <property type="match status" value="1"/>
</dbReference>
<evidence type="ECO:0000256" key="4">
    <source>
        <dbReference type="SAM" id="MobiDB-lite"/>
    </source>
</evidence>
<keyword evidence="1 2" id="KW-0238">DNA-binding</keyword>
<dbReference type="NCBIfam" id="TIGR00621">
    <property type="entry name" value="ssb"/>
    <property type="match status" value="1"/>
</dbReference>
<evidence type="ECO:0000256" key="2">
    <source>
        <dbReference type="PROSITE-ProRule" id="PRU00252"/>
    </source>
</evidence>
<sequence>MDAPSRHDARHRAGGQDDMLNETTVTLQGWLGGDVTVRDAAGSEVASFRVASTPRRFHRGTGEWVDGVTQWYTVNAWRTLARTCATSLRRGDPVVVHGRLLPRVWTNQAGVEVTTIEVDAVLVGHDLTRGTSVFTRTPRQRSADPSGPVAQEAPGAGDAGHVAA</sequence>
<name>A0ABT8TLT3_9ACTN</name>
<evidence type="ECO:0000256" key="1">
    <source>
        <dbReference type="ARBA" id="ARBA00023125"/>
    </source>
</evidence>
<dbReference type="Pfam" id="PF00436">
    <property type="entry name" value="SSB"/>
    <property type="match status" value="1"/>
</dbReference>
<evidence type="ECO:0000256" key="3">
    <source>
        <dbReference type="RuleBase" id="RU000524"/>
    </source>
</evidence>
<keyword evidence="6" id="KW-1185">Reference proteome</keyword>